<dbReference type="AlphaFoldDB" id="A0A7K1TMC8"/>
<evidence type="ECO:0000313" key="1">
    <source>
        <dbReference type="EMBL" id="MVN79281.1"/>
    </source>
</evidence>
<accession>A0A7K1TMC8</accession>
<gene>
    <name evidence="1" type="ORF">GO988_23355</name>
</gene>
<name>A0A7K1TMC8_9BACT</name>
<keyword evidence="2" id="KW-1185">Reference proteome</keyword>
<organism evidence="1 2">
    <name type="scientific">Hymenobacter ginkgonis</name>
    <dbReference type="NCBI Taxonomy" id="2682976"/>
    <lineage>
        <taxon>Bacteria</taxon>
        <taxon>Pseudomonadati</taxon>
        <taxon>Bacteroidota</taxon>
        <taxon>Cytophagia</taxon>
        <taxon>Cytophagales</taxon>
        <taxon>Hymenobacteraceae</taxon>
        <taxon>Hymenobacter</taxon>
    </lineage>
</organism>
<dbReference type="RefSeq" id="WP_157570054.1">
    <property type="nucleotide sequence ID" value="NZ_WQKZ01000013.1"/>
</dbReference>
<comment type="caution">
    <text evidence="1">The sequence shown here is derived from an EMBL/GenBank/DDBJ whole genome shotgun (WGS) entry which is preliminary data.</text>
</comment>
<dbReference type="Proteomes" id="UP000441336">
    <property type="component" value="Unassembled WGS sequence"/>
</dbReference>
<sequence>MTLDPPITHTLSLLDAALRTLGGHQLADEQVFALDREVSQPYYQRFVLANPTPMHLAVWFEVATAGTSFYIDRSAELPAWSYAWIQENPSTFQAEICVLFSSHILVEHSGNRTVLRLFGTQGVQLRQFTFTQGLALNFFRKHHFTLYPPLIS</sequence>
<reference evidence="1 2" key="1">
    <citation type="submission" date="2019-12" db="EMBL/GenBank/DDBJ databases">
        <title>Hymenobacter sp. HMF4947 Genome sequencing and assembly.</title>
        <authorList>
            <person name="Kang H."/>
            <person name="Cha I."/>
            <person name="Kim H."/>
            <person name="Joh K."/>
        </authorList>
    </citation>
    <scope>NUCLEOTIDE SEQUENCE [LARGE SCALE GENOMIC DNA]</scope>
    <source>
        <strain evidence="1 2">HMF4947</strain>
    </source>
</reference>
<evidence type="ECO:0000313" key="2">
    <source>
        <dbReference type="Proteomes" id="UP000441336"/>
    </source>
</evidence>
<dbReference type="EMBL" id="WQKZ01000013">
    <property type="protein sequence ID" value="MVN79281.1"/>
    <property type="molecule type" value="Genomic_DNA"/>
</dbReference>
<proteinExistence type="predicted"/>
<protein>
    <submittedName>
        <fullName evidence="1">Uncharacterized protein</fullName>
    </submittedName>
</protein>